<evidence type="ECO:0000313" key="1">
    <source>
        <dbReference type="EMBL" id="RZT83858.1"/>
    </source>
</evidence>
<evidence type="ECO:0008006" key="3">
    <source>
        <dbReference type="Google" id="ProtNLM"/>
    </source>
</evidence>
<proteinExistence type="predicted"/>
<dbReference type="InterPro" id="IPR032801">
    <property type="entry name" value="PXL2A/B/C"/>
</dbReference>
<keyword evidence="2" id="KW-1185">Reference proteome</keyword>
<dbReference type="EMBL" id="SHKL01000001">
    <property type="protein sequence ID" value="RZT83858.1"/>
    <property type="molecule type" value="Genomic_DNA"/>
</dbReference>
<gene>
    <name evidence="1" type="ORF">EV383_0677</name>
</gene>
<dbReference type="OrthoDB" id="153867at2070"/>
<dbReference type="Pfam" id="PF13911">
    <property type="entry name" value="AhpC-TSA_2"/>
    <property type="match status" value="1"/>
</dbReference>
<dbReference type="Proteomes" id="UP000291591">
    <property type="component" value="Unassembled WGS sequence"/>
</dbReference>
<comment type="caution">
    <text evidence="1">The sequence shown here is derived from an EMBL/GenBank/DDBJ whole genome shotgun (WGS) entry which is preliminary data.</text>
</comment>
<sequence>MQERLDGTGIGMVTVGFSPPEALAALAGHLGLRGPVLSDEHRDVYRLLGFRRAPILAVYSPGTLLYYARRRLRGHPLPRPVEDTRQMGGDAVTRDATIVRRFAPSSPDDRVTPARLVDAALRVRGRF</sequence>
<accession>A0A4Q7USQ1</accession>
<evidence type="ECO:0000313" key="2">
    <source>
        <dbReference type="Proteomes" id="UP000291591"/>
    </source>
</evidence>
<reference evidence="1 2" key="1">
    <citation type="submission" date="2019-02" db="EMBL/GenBank/DDBJ databases">
        <title>Sequencing the genomes of 1000 actinobacteria strains.</title>
        <authorList>
            <person name="Klenk H.-P."/>
        </authorList>
    </citation>
    <scope>NUCLEOTIDE SEQUENCE [LARGE SCALE GENOMIC DNA]</scope>
    <source>
        <strain evidence="1 2">DSM 45779</strain>
    </source>
</reference>
<dbReference type="InterPro" id="IPR036249">
    <property type="entry name" value="Thioredoxin-like_sf"/>
</dbReference>
<protein>
    <recommendedName>
        <fullName evidence="3">AhpC/TSA family protein</fullName>
    </recommendedName>
</protein>
<name>A0A4Q7USQ1_PSEST</name>
<dbReference type="SUPFAM" id="SSF52833">
    <property type="entry name" value="Thioredoxin-like"/>
    <property type="match status" value="1"/>
</dbReference>
<dbReference type="RefSeq" id="WP_130288554.1">
    <property type="nucleotide sequence ID" value="NZ_SHKL01000001.1"/>
</dbReference>
<organism evidence="1 2">
    <name type="scientific">Pseudonocardia sediminis</name>
    <dbReference type="NCBI Taxonomy" id="1397368"/>
    <lineage>
        <taxon>Bacteria</taxon>
        <taxon>Bacillati</taxon>
        <taxon>Actinomycetota</taxon>
        <taxon>Actinomycetes</taxon>
        <taxon>Pseudonocardiales</taxon>
        <taxon>Pseudonocardiaceae</taxon>
        <taxon>Pseudonocardia</taxon>
    </lineage>
</organism>
<dbReference type="AlphaFoldDB" id="A0A4Q7USQ1"/>